<dbReference type="PANTHER" id="PTHR39639">
    <property type="entry name" value="CHROMOSOME 16, WHOLE GENOME SHOTGUN SEQUENCE"/>
    <property type="match status" value="1"/>
</dbReference>
<protein>
    <submittedName>
        <fullName evidence="2">Uncharacterized protein DUF262</fullName>
    </submittedName>
</protein>
<proteinExistence type="predicted"/>
<dbReference type="Proteomes" id="UP000798951">
    <property type="component" value="Unassembled WGS sequence"/>
</dbReference>
<evidence type="ECO:0000313" key="2">
    <source>
        <dbReference type="EMBL" id="KAF0842485.1"/>
    </source>
</evidence>
<feature type="domain" description="GmrSD restriction endonucleases N-terminal" evidence="1">
    <location>
        <begin position="61"/>
        <end position="207"/>
    </location>
</feature>
<dbReference type="InterPro" id="IPR004919">
    <property type="entry name" value="GmrSD_N"/>
</dbReference>
<sequence>MDNDGVDARATVTRDLSAGGELVDIEREDVGTANGEPYDPERIDVVTRTPTVALMLSRLRRGTIDLQPDFQRLAGIWSEENQSRLIESILLRIPLPAFYAAEVPDDDDGVDRWAIVDGIQRLTAIVRFMAPSSEFSPLTLRGLNYLDFNGKRFDDLPGRLQTRLEETEIVLHLIRKGTPDEAKFNIFARLNTGGLPLTTQELRHALIPGRARTLLGELADSAEFRAATSGSVAKGRMADREMVLRFLAFSISDPLEYREKDFDKFLRDSMHRINHLGELRVAQLRTAFTMAMNTNLAVFGKYAFRKQYESNAARYPVNKALFEVLAVGFAARPRAARRIENSPRSFVKGFRKLLSDNPRFDRAISVSTGDPASIRYRFAMIDALLADYDRG</sequence>
<keyword evidence="3" id="KW-1185">Reference proteome</keyword>
<dbReference type="Pfam" id="PF03235">
    <property type="entry name" value="GmrSD_N"/>
    <property type="match status" value="1"/>
</dbReference>
<dbReference type="RefSeq" id="WP_067985665.1">
    <property type="nucleotide sequence ID" value="NZ_VMSD01000011.1"/>
</dbReference>
<organism evidence="2 3">
    <name type="scientific">Nocardia caishijiensis</name>
    <dbReference type="NCBI Taxonomy" id="184756"/>
    <lineage>
        <taxon>Bacteria</taxon>
        <taxon>Bacillati</taxon>
        <taxon>Actinomycetota</taxon>
        <taxon>Actinomycetes</taxon>
        <taxon>Mycobacteriales</taxon>
        <taxon>Nocardiaceae</taxon>
        <taxon>Nocardia</taxon>
    </lineage>
</organism>
<comment type="caution">
    <text evidence="2">The sequence shown here is derived from an EMBL/GenBank/DDBJ whole genome shotgun (WGS) entry which is preliminary data.</text>
</comment>
<accession>A0ABQ6YGK9</accession>
<name>A0ABQ6YGK9_9NOCA</name>
<dbReference type="PANTHER" id="PTHR39639:SF1">
    <property type="entry name" value="DUF262 DOMAIN-CONTAINING PROTEIN"/>
    <property type="match status" value="1"/>
</dbReference>
<evidence type="ECO:0000313" key="3">
    <source>
        <dbReference type="Proteomes" id="UP000798951"/>
    </source>
</evidence>
<gene>
    <name evidence="2" type="ORF">FNL39_11166</name>
</gene>
<reference evidence="2 3" key="1">
    <citation type="submission" date="2019-07" db="EMBL/GenBank/DDBJ databases">
        <title>Genomic Encyclopedia of Type Strains, Phase IV (KMG-IV): sequencing the most valuable type-strain genomes for metagenomic binning, comparative biology and taxonomic classification.</title>
        <authorList>
            <person name="Goeker M."/>
        </authorList>
    </citation>
    <scope>NUCLEOTIDE SEQUENCE [LARGE SCALE GENOMIC DNA]</scope>
    <source>
        <strain evidence="2 3">DSM 44831</strain>
    </source>
</reference>
<evidence type="ECO:0000259" key="1">
    <source>
        <dbReference type="Pfam" id="PF03235"/>
    </source>
</evidence>
<dbReference type="EMBL" id="VMSD01000011">
    <property type="protein sequence ID" value="KAF0842485.1"/>
    <property type="molecule type" value="Genomic_DNA"/>
</dbReference>